<dbReference type="Proteomes" id="UP000192578">
    <property type="component" value="Unassembled WGS sequence"/>
</dbReference>
<feature type="domain" description="Neurotransmitter-gated ion-channel ligand-binding" evidence="6">
    <location>
        <begin position="118"/>
        <end position="328"/>
    </location>
</feature>
<comment type="subcellular location">
    <subcellularLocation>
        <location evidence="1">Membrane</location>
    </subcellularLocation>
</comment>
<evidence type="ECO:0000259" key="6">
    <source>
        <dbReference type="Pfam" id="PF02931"/>
    </source>
</evidence>
<keyword evidence="7" id="KW-0675">Receptor</keyword>
<evidence type="ECO:0000256" key="1">
    <source>
        <dbReference type="ARBA" id="ARBA00004370"/>
    </source>
</evidence>
<dbReference type="InterPro" id="IPR006201">
    <property type="entry name" value="Neur_channel"/>
</dbReference>
<dbReference type="CDD" id="cd18997">
    <property type="entry name" value="LGIC_ECD_nAChR"/>
    <property type="match status" value="1"/>
</dbReference>
<dbReference type="GO" id="GO:0016020">
    <property type="term" value="C:membrane"/>
    <property type="evidence" value="ECO:0007669"/>
    <property type="project" value="UniProtKB-SubCell"/>
</dbReference>
<dbReference type="FunFam" id="2.70.170.10:FF:000028">
    <property type="entry name" value="AcetylCholine Receptor"/>
    <property type="match status" value="1"/>
</dbReference>
<dbReference type="InterPro" id="IPR036734">
    <property type="entry name" value="Neur_chan_lig-bd_sf"/>
</dbReference>
<comment type="caution">
    <text evidence="7">The sequence shown here is derived from an EMBL/GenBank/DDBJ whole genome shotgun (WGS) entry which is preliminary data.</text>
</comment>
<dbReference type="EMBL" id="MTYJ01000006">
    <property type="protein sequence ID" value="OQV24485.1"/>
    <property type="molecule type" value="Genomic_DNA"/>
</dbReference>
<evidence type="ECO:0000256" key="3">
    <source>
        <dbReference type="ARBA" id="ARBA00022989"/>
    </source>
</evidence>
<evidence type="ECO:0000313" key="8">
    <source>
        <dbReference type="Proteomes" id="UP000192578"/>
    </source>
</evidence>
<keyword evidence="3 5" id="KW-1133">Transmembrane helix</keyword>
<accession>A0A1W0XAD2</accession>
<organism evidence="7 8">
    <name type="scientific">Hypsibius exemplaris</name>
    <name type="common">Freshwater tardigrade</name>
    <dbReference type="NCBI Taxonomy" id="2072580"/>
    <lineage>
        <taxon>Eukaryota</taxon>
        <taxon>Metazoa</taxon>
        <taxon>Ecdysozoa</taxon>
        <taxon>Tardigrada</taxon>
        <taxon>Eutardigrada</taxon>
        <taxon>Parachela</taxon>
        <taxon>Hypsibioidea</taxon>
        <taxon>Hypsibiidae</taxon>
        <taxon>Hypsibius</taxon>
    </lineage>
</organism>
<keyword evidence="2 5" id="KW-0812">Transmembrane</keyword>
<dbReference type="Gene3D" id="2.70.170.10">
    <property type="entry name" value="Neurotransmitter-gated ion-channel ligand-binding domain"/>
    <property type="match status" value="1"/>
</dbReference>
<feature type="transmembrane region" description="Helical" evidence="5">
    <location>
        <begin position="392"/>
        <end position="410"/>
    </location>
</feature>
<reference evidence="8" key="1">
    <citation type="submission" date="2017-01" db="EMBL/GenBank/DDBJ databases">
        <title>Comparative genomics of anhydrobiosis in the tardigrade Hypsibius dujardini.</title>
        <authorList>
            <person name="Yoshida Y."/>
            <person name="Koutsovoulos G."/>
            <person name="Laetsch D."/>
            <person name="Stevens L."/>
            <person name="Kumar S."/>
            <person name="Horikawa D."/>
            <person name="Ishino K."/>
            <person name="Komine S."/>
            <person name="Tomita M."/>
            <person name="Blaxter M."/>
            <person name="Arakawa K."/>
        </authorList>
    </citation>
    <scope>NUCLEOTIDE SEQUENCE [LARGE SCALE GENOMIC DNA]</scope>
    <source>
        <strain evidence="8">Z151</strain>
    </source>
</reference>
<dbReference type="InterPro" id="IPR006202">
    <property type="entry name" value="Neur_chan_lig-bd"/>
</dbReference>
<dbReference type="SUPFAM" id="SSF63712">
    <property type="entry name" value="Nicotinic receptor ligand binding domain-like"/>
    <property type="match status" value="1"/>
</dbReference>
<dbReference type="GO" id="GO:0005230">
    <property type="term" value="F:extracellular ligand-gated monoatomic ion channel activity"/>
    <property type="evidence" value="ECO:0007669"/>
    <property type="project" value="InterPro"/>
</dbReference>
<evidence type="ECO:0000313" key="7">
    <source>
        <dbReference type="EMBL" id="OQV24485.1"/>
    </source>
</evidence>
<dbReference type="Pfam" id="PF02931">
    <property type="entry name" value="Neur_chan_LBD"/>
    <property type="match status" value="1"/>
</dbReference>
<feature type="transmembrane region" description="Helical" evidence="5">
    <location>
        <begin position="499"/>
        <end position="524"/>
    </location>
</feature>
<dbReference type="PRINTS" id="PR00252">
    <property type="entry name" value="NRIONCHANNEL"/>
</dbReference>
<dbReference type="InterPro" id="IPR036719">
    <property type="entry name" value="Neuro-gated_channel_TM_sf"/>
</dbReference>
<dbReference type="OrthoDB" id="410315at2759"/>
<evidence type="ECO:0000256" key="2">
    <source>
        <dbReference type="ARBA" id="ARBA00022692"/>
    </source>
</evidence>
<name>A0A1W0XAD2_HYPEX</name>
<dbReference type="PANTHER" id="PTHR18945">
    <property type="entry name" value="NEUROTRANSMITTER GATED ION CHANNEL"/>
    <property type="match status" value="1"/>
</dbReference>
<evidence type="ECO:0000256" key="5">
    <source>
        <dbReference type="SAM" id="Phobius"/>
    </source>
</evidence>
<dbReference type="AlphaFoldDB" id="A0A1W0XAD2"/>
<gene>
    <name evidence="7" type="ORF">BV898_01547</name>
</gene>
<protein>
    <submittedName>
        <fullName evidence="7">Acetylcholine receptor subunit alpha-like 1</fullName>
    </submittedName>
</protein>
<dbReference type="SUPFAM" id="SSF90112">
    <property type="entry name" value="Neurotransmitter-gated ion-channel transmembrane pore"/>
    <property type="match status" value="1"/>
</dbReference>
<feature type="transmembrane region" description="Helical" evidence="5">
    <location>
        <begin position="335"/>
        <end position="353"/>
    </location>
</feature>
<keyword evidence="4 5" id="KW-0472">Membrane</keyword>
<sequence length="526" mass="59175">MDHFCNIIRKPGLKLARSSAPWHPKKILLMSIDFKSNLECRKLHTRRRLLTDQKFAGLNVATSVIMGSAGVGLKEWAFLLFTYLVVAVSSQTTSVADSESEAPAVLATRSRIRSEAALRNKLFHDENNLYERKVRPSGNTTDTVSVYISMRVLHLEGVEEQRQVLKIHTWMSFKWNDPRLRWNSPDYANITALHTADEDLWLPDIALYNNAEGKDIHNYGSTTIMIQSNGDVLWAPPASFSAQCNMTFDTWPLDAHRCHLIVGSWTTHGWDMDLQLGDNPVAIDTQGYVESDKWKLLEITANRTLQQYPCCSEPYISLSFSVHIRRNPGHYAHTLKYPASILLLSSWFLFLLPDPRFRHVVGLVQLLAFCGESIFLWTIAPPTNGTPPIVSLVAASIGCVAYAMLLCLLLDKIASLRRSAPNWIRSRMNVKLGPLLGVLPSRYFAPNALTEGSYPVLESNSKDMTASMEFETDDQGVEQTVGREDSAHLKLESLPDRSWIVFASILSRICLLHYVVLTIVILALHA</sequence>
<proteinExistence type="predicted"/>
<dbReference type="GO" id="GO:0004888">
    <property type="term" value="F:transmembrane signaling receptor activity"/>
    <property type="evidence" value="ECO:0007669"/>
    <property type="project" value="InterPro"/>
</dbReference>
<feature type="transmembrane region" description="Helical" evidence="5">
    <location>
        <begin position="360"/>
        <end position="380"/>
    </location>
</feature>
<keyword evidence="8" id="KW-1185">Reference proteome</keyword>
<evidence type="ECO:0000256" key="4">
    <source>
        <dbReference type="ARBA" id="ARBA00023136"/>
    </source>
</evidence>